<dbReference type="Proteomes" id="UP000251002">
    <property type="component" value="Unassembled WGS sequence"/>
</dbReference>
<dbReference type="EMBL" id="QLZR01000005">
    <property type="protein sequence ID" value="RAZ75607.1"/>
    <property type="molecule type" value="Genomic_DNA"/>
</dbReference>
<protein>
    <submittedName>
        <fullName evidence="2">DUF2243 domain-containing protein</fullName>
    </submittedName>
</protein>
<feature type="transmembrane region" description="Helical" evidence="1">
    <location>
        <begin position="96"/>
        <end position="117"/>
    </location>
</feature>
<dbReference type="AlphaFoldDB" id="A0A365KR01"/>
<evidence type="ECO:0000313" key="2">
    <source>
        <dbReference type="EMBL" id="RAZ75607.1"/>
    </source>
</evidence>
<sequence length="170" mass="19262">MAVNRTNLTSNGFAGNQVLYSSRNFWSGLLFGIGLIAFMDEVFFHQLLQWHHFYDLATTRIGILSDGLLNSFAWFAAIFSLFMLSDLRRRNALWPVKWTGAAFLGAGSFQLFDGLIHHKVLNLHQIRYGVDILPYDLVWNISAVIFIAIGLFILSQTRIAKRKKAGNSHA</sequence>
<feature type="transmembrane region" description="Helical" evidence="1">
    <location>
        <begin position="67"/>
        <end position="84"/>
    </location>
</feature>
<keyword evidence="1" id="KW-0472">Membrane</keyword>
<keyword evidence="1" id="KW-1133">Transmembrane helix</keyword>
<evidence type="ECO:0000313" key="3">
    <source>
        <dbReference type="Proteomes" id="UP000251002"/>
    </source>
</evidence>
<accession>A0A365KR01</accession>
<name>A0A365KR01_9BACL</name>
<keyword evidence="3" id="KW-1185">Reference proteome</keyword>
<dbReference type="InterPro" id="IPR018719">
    <property type="entry name" value="DUF2243_membrane"/>
</dbReference>
<feature type="transmembrane region" description="Helical" evidence="1">
    <location>
        <begin position="137"/>
        <end position="154"/>
    </location>
</feature>
<proteinExistence type="predicted"/>
<reference evidence="2 3" key="1">
    <citation type="submission" date="2018-06" db="EMBL/GenBank/DDBJ databases">
        <title>The draft genome sequences of strains SCU63 and S1.</title>
        <authorList>
            <person name="Gan L."/>
        </authorList>
    </citation>
    <scope>NUCLEOTIDE SEQUENCE [LARGE SCALE GENOMIC DNA]</scope>
    <source>
        <strain evidence="2 3">SCU63</strain>
    </source>
</reference>
<organism evidence="2 3">
    <name type="scientific">Planococcus halotolerans</name>
    <dbReference type="NCBI Taxonomy" id="2233542"/>
    <lineage>
        <taxon>Bacteria</taxon>
        <taxon>Bacillati</taxon>
        <taxon>Bacillota</taxon>
        <taxon>Bacilli</taxon>
        <taxon>Bacillales</taxon>
        <taxon>Caryophanaceae</taxon>
        <taxon>Planococcus</taxon>
    </lineage>
</organism>
<dbReference type="RefSeq" id="WP_112224004.1">
    <property type="nucleotide sequence ID" value="NZ_CP047673.1"/>
</dbReference>
<evidence type="ECO:0000256" key="1">
    <source>
        <dbReference type="SAM" id="Phobius"/>
    </source>
</evidence>
<keyword evidence="1" id="KW-0812">Transmembrane</keyword>
<comment type="caution">
    <text evidence="2">The sequence shown here is derived from an EMBL/GenBank/DDBJ whole genome shotgun (WGS) entry which is preliminary data.</text>
</comment>
<gene>
    <name evidence="2" type="ORF">DP120_12435</name>
</gene>
<dbReference type="Pfam" id="PF10002">
    <property type="entry name" value="DUF2243"/>
    <property type="match status" value="1"/>
</dbReference>
<feature type="transmembrane region" description="Helical" evidence="1">
    <location>
        <begin position="25"/>
        <end position="47"/>
    </location>
</feature>